<sequence>MLAILMIAGLALAPVSRPVMATTSSQASHEMMADEMTSPEMSSSEMSADTMDEMASDMPCCPSKAPMPVGCDECVFMAACGSIGFPALSATIAHPFPILSDTIALQRNDAWPDGLGHPPPDHPPRRLV</sequence>
<organism evidence="3 4">
    <name type="scientific">Bradyrhizobium erythrophlei</name>
    <dbReference type="NCBI Taxonomy" id="1437360"/>
    <lineage>
        <taxon>Bacteria</taxon>
        <taxon>Pseudomonadati</taxon>
        <taxon>Pseudomonadota</taxon>
        <taxon>Alphaproteobacteria</taxon>
        <taxon>Hyphomicrobiales</taxon>
        <taxon>Nitrobacteraceae</taxon>
        <taxon>Bradyrhizobium</taxon>
    </lineage>
</organism>
<evidence type="ECO:0000256" key="1">
    <source>
        <dbReference type="SAM" id="MobiDB-lite"/>
    </source>
</evidence>
<feature type="compositionally biased region" description="Basic and acidic residues" evidence="1">
    <location>
        <begin position="119"/>
        <end position="128"/>
    </location>
</feature>
<dbReference type="AlphaFoldDB" id="A0A1M5J378"/>
<accession>A0A1M5J378</accession>
<evidence type="ECO:0000313" key="3">
    <source>
        <dbReference type="EMBL" id="SHG34463.1"/>
    </source>
</evidence>
<feature type="compositionally biased region" description="Low complexity" evidence="1">
    <location>
        <begin position="35"/>
        <end position="47"/>
    </location>
</feature>
<protein>
    <submittedName>
        <fullName evidence="3">Uncharacterized protein</fullName>
    </submittedName>
</protein>
<reference evidence="3 4" key="1">
    <citation type="submission" date="2016-11" db="EMBL/GenBank/DDBJ databases">
        <authorList>
            <person name="Jaros S."/>
            <person name="Januszkiewicz K."/>
            <person name="Wedrychowicz H."/>
        </authorList>
    </citation>
    <scope>NUCLEOTIDE SEQUENCE [LARGE SCALE GENOMIC DNA]</scope>
    <source>
        <strain evidence="3 4">GAS242</strain>
    </source>
</reference>
<feature type="chain" id="PRO_5011979581" evidence="2">
    <location>
        <begin position="22"/>
        <end position="128"/>
    </location>
</feature>
<feature type="region of interest" description="Disordered" evidence="1">
    <location>
        <begin position="29"/>
        <end position="54"/>
    </location>
</feature>
<feature type="region of interest" description="Disordered" evidence="1">
    <location>
        <begin position="109"/>
        <end position="128"/>
    </location>
</feature>
<name>A0A1M5J378_9BRAD</name>
<proteinExistence type="predicted"/>
<gene>
    <name evidence="3" type="ORF">SAMN05444169_1946</name>
</gene>
<evidence type="ECO:0000313" key="4">
    <source>
        <dbReference type="Proteomes" id="UP000190675"/>
    </source>
</evidence>
<evidence type="ECO:0000256" key="2">
    <source>
        <dbReference type="SAM" id="SignalP"/>
    </source>
</evidence>
<feature type="signal peptide" evidence="2">
    <location>
        <begin position="1"/>
        <end position="21"/>
    </location>
</feature>
<dbReference type="Proteomes" id="UP000190675">
    <property type="component" value="Chromosome I"/>
</dbReference>
<keyword evidence="2" id="KW-0732">Signal</keyword>
<dbReference type="EMBL" id="LT670818">
    <property type="protein sequence ID" value="SHG34463.1"/>
    <property type="molecule type" value="Genomic_DNA"/>
</dbReference>